<accession>A0A8J5GY54</accession>
<dbReference type="AlphaFoldDB" id="A0A8J5GY54"/>
<dbReference type="Proteomes" id="UP000734854">
    <property type="component" value="Unassembled WGS sequence"/>
</dbReference>
<keyword evidence="2" id="KW-1185">Reference proteome</keyword>
<evidence type="ECO:0000313" key="2">
    <source>
        <dbReference type="Proteomes" id="UP000734854"/>
    </source>
</evidence>
<reference evidence="1 2" key="1">
    <citation type="submission" date="2020-08" db="EMBL/GenBank/DDBJ databases">
        <title>Plant Genome Project.</title>
        <authorList>
            <person name="Zhang R.-G."/>
        </authorList>
    </citation>
    <scope>NUCLEOTIDE SEQUENCE [LARGE SCALE GENOMIC DNA]</scope>
    <source>
        <tissue evidence="1">Rhizome</tissue>
    </source>
</reference>
<name>A0A8J5GY54_ZINOF</name>
<proteinExistence type="predicted"/>
<organism evidence="1 2">
    <name type="scientific">Zingiber officinale</name>
    <name type="common">Ginger</name>
    <name type="synonym">Amomum zingiber</name>
    <dbReference type="NCBI Taxonomy" id="94328"/>
    <lineage>
        <taxon>Eukaryota</taxon>
        <taxon>Viridiplantae</taxon>
        <taxon>Streptophyta</taxon>
        <taxon>Embryophyta</taxon>
        <taxon>Tracheophyta</taxon>
        <taxon>Spermatophyta</taxon>
        <taxon>Magnoliopsida</taxon>
        <taxon>Liliopsida</taxon>
        <taxon>Zingiberales</taxon>
        <taxon>Zingiberaceae</taxon>
        <taxon>Zingiber</taxon>
    </lineage>
</organism>
<evidence type="ECO:0000313" key="1">
    <source>
        <dbReference type="EMBL" id="KAG6516490.1"/>
    </source>
</evidence>
<dbReference type="EMBL" id="JACMSC010000007">
    <property type="protein sequence ID" value="KAG6516490.1"/>
    <property type="molecule type" value="Genomic_DNA"/>
</dbReference>
<gene>
    <name evidence="1" type="ORF">ZIOFF_026955</name>
</gene>
<protein>
    <submittedName>
        <fullName evidence="1">Uncharacterized protein</fullName>
    </submittedName>
</protein>
<sequence>MAGSVCYGRFCNSYNCRNINRERTSREFWVYSTNSNSSTGCNSISWSSFCILHLSVSLSRLIAVLFKVH</sequence>
<comment type="caution">
    <text evidence="1">The sequence shown here is derived from an EMBL/GenBank/DDBJ whole genome shotgun (WGS) entry which is preliminary data.</text>
</comment>